<feature type="zinc finger region" description="C3H1-type" evidence="4">
    <location>
        <begin position="210"/>
        <end position="237"/>
    </location>
</feature>
<keyword evidence="2 4" id="KW-0863">Zinc-finger</keyword>
<dbReference type="InterPro" id="IPR000571">
    <property type="entry name" value="Znf_CCCH"/>
</dbReference>
<evidence type="ECO:0000256" key="4">
    <source>
        <dbReference type="PROSITE-ProRule" id="PRU00723"/>
    </source>
</evidence>
<comment type="caution">
    <text evidence="6">The sequence shown here is derived from an EMBL/GenBank/DDBJ whole genome shotgun (WGS) entry which is preliminary data.</text>
</comment>
<keyword evidence="3 4" id="KW-0862">Zinc</keyword>
<evidence type="ECO:0000256" key="2">
    <source>
        <dbReference type="ARBA" id="ARBA00022771"/>
    </source>
</evidence>
<dbReference type="InterPro" id="IPR036855">
    <property type="entry name" value="Znf_CCCH_sf"/>
</dbReference>
<dbReference type="GO" id="GO:0008270">
    <property type="term" value="F:zinc ion binding"/>
    <property type="evidence" value="ECO:0007669"/>
    <property type="project" value="UniProtKB-KW"/>
</dbReference>
<evidence type="ECO:0000313" key="6">
    <source>
        <dbReference type="EMBL" id="CAI3988216.1"/>
    </source>
</evidence>
<dbReference type="EMBL" id="CAMXCT030001243">
    <property type="protein sequence ID" value="CAL4775528.1"/>
    <property type="molecule type" value="Genomic_DNA"/>
</dbReference>
<dbReference type="OrthoDB" id="410307at2759"/>
<dbReference type="Pfam" id="PF18345">
    <property type="entry name" value="zf_CCCH_4"/>
    <property type="match status" value="1"/>
</dbReference>
<evidence type="ECO:0000256" key="1">
    <source>
        <dbReference type="ARBA" id="ARBA00022723"/>
    </source>
</evidence>
<dbReference type="AlphaFoldDB" id="A0A9P1CB34"/>
<dbReference type="PROSITE" id="PS50103">
    <property type="entry name" value="ZF_C3H1"/>
    <property type="match status" value="2"/>
</dbReference>
<dbReference type="EMBL" id="CAMXCT020001243">
    <property type="protein sequence ID" value="CAL1141591.1"/>
    <property type="molecule type" value="Genomic_DNA"/>
</dbReference>
<keyword evidence="1 4" id="KW-0479">Metal-binding</keyword>
<sequence length="253" mass="26108">MAGSMASAISAMSAMHAMGGSMGPMGLCSVHGKNRSLEALTDDGYGGMMCTQEKQCKVAGAGTKHIPCTFWQVGKCTKGDSCNFAHVPDNGPMDGGKGGFDGGKGKGWGGAGDGCFPMEKGMDKGGCKGAMMAWMQKGMMAMMSKGMDKGMDKGMGKGMGKGKGKGYSQPIGGTVLCSVHNKQRSANAVMDAGNGTYQCRPDSECKGGNKVKAAMCSFFLEGRCTKGESCSFAHSQEEIGQPVSDGGPRFVPY</sequence>
<feature type="domain" description="C3H1-type" evidence="5">
    <location>
        <begin position="210"/>
        <end position="237"/>
    </location>
</feature>
<keyword evidence="9" id="KW-1185">Reference proteome</keyword>
<name>A0A9P1CB34_9DINO</name>
<protein>
    <submittedName>
        <fullName evidence="8">C3H1-type domain-containing protein</fullName>
    </submittedName>
</protein>
<evidence type="ECO:0000313" key="8">
    <source>
        <dbReference type="EMBL" id="CAL4775528.1"/>
    </source>
</evidence>
<evidence type="ECO:0000313" key="7">
    <source>
        <dbReference type="EMBL" id="CAL1141591.1"/>
    </source>
</evidence>
<evidence type="ECO:0000256" key="3">
    <source>
        <dbReference type="ARBA" id="ARBA00022833"/>
    </source>
</evidence>
<reference evidence="7" key="2">
    <citation type="submission" date="2024-04" db="EMBL/GenBank/DDBJ databases">
        <authorList>
            <person name="Chen Y."/>
            <person name="Shah S."/>
            <person name="Dougan E. K."/>
            <person name="Thang M."/>
            <person name="Chan C."/>
        </authorList>
    </citation>
    <scope>NUCLEOTIDE SEQUENCE [LARGE SCALE GENOMIC DNA]</scope>
</reference>
<proteinExistence type="predicted"/>
<evidence type="ECO:0000259" key="5">
    <source>
        <dbReference type="PROSITE" id="PS50103"/>
    </source>
</evidence>
<dbReference type="SMART" id="SM00356">
    <property type="entry name" value="ZnF_C3H1"/>
    <property type="match status" value="2"/>
</dbReference>
<reference evidence="6" key="1">
    <citation type="submission" date="2022-10" db="EMBL/GenBank/DDBJ databases">
        <authorList>
            <person name="Chen Y."/>
            <person name="Dougan E. K."/>
            <person name="Chan C."/>
            <person name="Rhodes N."/>
            <person name="Thang M."/>
        </authorList>
    </citation>
    <scope>NUCLEOTIDE SEQUENCE</scope>
</reference>
<dbReference type="SUPFAM" id="SSF90229">
    <property type="entry name" value="CCCH zinc finger"/>
    <property type="match status" value="2"/>
</dbReference>
<organism evidence="6">
    <name type="scientific">Cladocopium goreaui</name>
    <dbReference type="NCBI Taxonomy" id="2562237"/>
    <lineage>
        <taxon>Eukaryota</taxon>
        <taxon>Sar</taxon>
        <taxon>Alveolata</taxon>
        <taxon>Dinophyceae</taxon>
        <taxon>Suessiales</taxon>
        <taxon>Symbiodiniaceae</taxon>
        <taxon>Cladocopium</taxon>
    </lineage>
</organism>
<gene>
    <name evidence="6" type="ORF">C1SCF055_LOCUS15420</name>
</gene>
<evidence type="ECO:0000313" key="9">
    <source>
        <dbReference type="Proteomes" id="UP001152797"/>
    </source>
</evidence>
<dbReference type="Pfam" id="PF00642">
    <property type="entry name" value="zf-CCCH"/>
    <property type="match status" value="1"/>
</dbReference>
<dbReference type="Gene3D" id="4.10.1000.10">
    <property type="entry name" value="Zinc finger, CCCH-type"/>
    <property type="match status" value="2"/>
</dbReference>
<dbReference type="Proteomes" id="UP001152797">
    <property type="component" value="Unassembled WGS sequence"/>
</dbReference>
<feature type="zinc finger region" description="C3H1-type" evidence="4">
    <location>
        <begin position="62"/>
        <end position="89"/>
    </location>
</feature>
<accession>A0A9P1CB34</accession>
<feature type="domain" description="C3H1-type" evidence="5">
    <location>
        <begin position="62"/>
        <end position="89"/>
    </location>
</feature>
<dbReference type="EMBL" id="CAMXCT010001243">
    <property type="protein sequence ID" value="CAI3988216.1"/>
    <property type="molecule type" value="Genomic_DNA"/>
</dbReference>